<dbReference type="PANTHER" id="PTHR30023">
    <property type="entry name" value="D-ALANYL-D-ALANINE CARBOXYPEPTIDASE"/>
    <property type="match status" value="1"/>
</dbReference>
<dbReference type="OrthoDB" id="56883at2"/>
<dbReference type="STRING" id="161895.CPHO_10735"/>
<name>A0A1L7D5D7_9CORY</name>
<keyword evidence="2" id="KW-0378">Hydrolase</keyword>
<evidence type="ECO:0000313" key="4">
    <source>
        <dbReference type="EMBL" id="APT93287.1"/>
    </source>
</evidence>
<evidence type="ECO:0000256" key="1">
    <source>
        <dbReference type="ARBA" id="ARBA00006096"/>
    </source>
</evidence>
<keyword evidence="4" id="KW-0645">Protease</keyword>
<dbReference type="GO" id="GO:0006508">
    <property type="term" value="P:proteolysis"/>
    <property type="evidence" value="ECO:0007669"/>
    <property type="project" value="InterPro"/>
</dbReference>
<dbReference type="KEGG" id="cpho:CPHO_10735"/>
<dbReference type="PANTHER" id="PTHR30023:SF0">
    <property type="entry name" value="PENICILLIN-SENSITIVE CARBOXYPEPTIDASE A"/>
    <property type="match status" value="1"/>
</dbReference>
<gene>
    <name evidence="4" type="ORF">CPHO_10735</name>
</gene>
<proteinExistence type="inferred from homology"/>
<protein>
    <submittedName>
        <fullName evidence="4">D-alanyl-D-alanine carboxypeptidase</fullName>
    </submittedName>
</protein>
<dbReference type="PRINTS" id="PR00922">
    <property type="entry name" value="DADACBPTASE3"/>
</dbReference>
<keyword evidence="3" id="KW-0732">Signal</keyword>
<feature type="chain" id="PRO_5009871739" evidence="3">
    <location>
        <begin position="24"/>
        <end position="427"/>
    </location>
</feature>
<dbReference type="RefSeq" id="WP_075735703.1">
    <property type="nucleotide sequence ID" value="NZ_CP009249.1"/>
</dbReference>
<keyword evidence="5" id="KW-1185">Reference proteome</keyword>
<evidence type="ECO:0000256" key="2">
    <source>
        <dbReference type="ARBA" id="ARBA00022801"/>
    </source>
</evidence>
<comment type="similarity">
    <text evidence="1">Belongs to the peptidase S13 family.</text>
</comment>
<evidence type="ECO:0000313" key="5">
    <source>
        <dbReference type="Proteomes" id="UP000185491"/>
    </source>
</evidence>
<dbReference type="EMBL" id="CP009249">
    <property type="protein sequence ID" value="APT93287.1"/>
    <property type="molecule type" value="Genomic_DNA"/>
</dbReference>
<organism evidence="4 5">
    <name type="scientific">Corynebacterium phocae</name>
    <dbReference type="NCBI Taxonomy" id="161895"/>
    <lineage>
        <taxon>Bacteria</taxon>
        <taxon>Bacillati</taxon>
        <taxon>Actinomycetota</taxon>
        <taxon>Actinomycetes</taxon>
        <taxon>Mycobacteriales</taxon>
        <taxon>Corynebacteriaceae</taxon>
        <taxon>Corynebacterium</taxon>
    </lineage>
</organism>
<accession>A0A1L7D5D7</accession>
<dbReference type="InterPro" id="IPR012338">
    <property type="entry name" value="Beta-lactam/transpept-like"/>
</dbReference>
<reference evidence="4 5" key="1">
    <citation type="submission" date="2014-08" db="EMBL/GenBank/DDBJ databases">
        <title>Complete genome sequence of Corynebacterium phocae M408/89/1(T)(=DSM 44612(T)), isolated from the common seal (Phoca vitulina).</title>
        <authorList>
            <person name="Ruckert C."/>
            <person name="Albersmeier A."/>
            <person name="Winkler A."/>
            <person name="Kalinowski J."/>
        </authorList>
    </citation>
    <scope>NUCLEOTIDE SEQUENCE [LARGE SCALE GENOMIC DNA]</scope>
    <source>
        <strain evidence="4 5">M408/89/1</strain>
    </source>
</reference>
<feature type="signal peptide" evidence="3">
    <location>
        <begin position="1"/>
        <end position="23"/>
    </location>
</feature>
<dbReference type="AlphaFoldDB" id="A0A1L7D5D7"/>
<dbReference type="GO" id="GO:0004185">
    <property type="term" value="F:serine-type carboxypeptidase activity"/>
    <property type="evidence" value="ECO:0007669"/>
    <property type="project" value="InterPro"/>
</dbReference>
<dbReference type="NCBIfam" id="TIGR00666">
    <property type="entry name" value="PBP4"/>
    <property type="match status" value="1"/>
</dbReference>
<dbReference type="Pfam" id="PF02113">
    <property type="entry name" value="Peptidase_S13"/>
    <property type="match status" value="2"/>
</dbReference>
<dbReference type="Gene3D" id="3.40.710.10">
    <property type="entry name" value="DD-peptidase/beta-lactamase superfamily"/>
    <property type="match status" value="2"/>
</dbReference>
<dbReference type="InterPro" id="IPR000667">
    <property type="entry name" value="Peptidase_S13"/>
</dbReference>
<keyword evidence="4" id="KW-0121">Carboxypeptidase</keyword>
<sequence>MSKRYVWWATCAVVLLGAGSAVAATGVAVHDAYSGLDHGQPYQAPAVALPLRPVQPVPVGTRALSGRLEQLSAGFAGVLGAQVIDTTSGEVVWDKQGGAPLVPASATKALTVAAATAQLDAGARLHTQIVRGANPGEVVIKSAGDVWMTLTQLDQVAQDILAVVPQVEAVFVDNSVWPGPVEAKGWDPDNVDGGFITPMEPSMVFGGRLGAAKGDVPRSHTPSFDVAKFLARRLDAPTFGVGPAPAGAEVIAEIVSPPFSQRAEAAMKHSDNVMAEAIGRELAAARGEEPSFAGATRATLAVLEERGMPTTGVILEDNSGLSTDNRIPPAVLAKVMATAATDSALRPVIGYLPVAGGKGTLDARYTELGGRGFVRAKTGTLTGVSALTGIAQGTSGHIYAFAFLVNDGDILAARGLQDNLASALHEF</sequence>
<dbReference type="Proteomes" id="UP000185491">
    <property type="component" value="Chromosome"/>
</dbReference>
<dbReference type="GO" id="GO:0000270">
    <property type="term" value="P:peptidoglycan metabolic process"/>
    <property type="evidence" value="ECO:0007669"/>
    <property type="project" value="TreeGrafter"/>
</dbReference>
<evidence type="ECO:0000256" key="3">
    <source>
        <dbReference type="SAM" id="SignalP"/>
    </source>
</evidence>
<dbReference type="SUPFAM" id="SSF56601">
    <property type="entry name" value="beta-lactamase/transpeptidase-like"/>
    <property type="match status" value="1"/>
</dbReference>